<dbReference type="AlphaFoldDB" id="A0AAJ0MP52"/>
<dbReference type="RefSeq" id="XP_062690604.1">
    <property type="nucleotide sequence ID" value="XM_062835227.1"/>
</dbReference>
<feature type="region of interest" description="Disordered" evidence="1">
    <location>
        <begin position="31"/>
        <end position="52"/>
    </location>
</feature>
<sequence length="119" mass="13389">MRTRRLWDGHEYNVVDIDPYGCTREAVPSERQKRVLRRGKRVSGSGEGDSALASLAPATPAQAVVMWCILLGCPTAFGGPKVVMLQPLKVPFSEMFLQRAWNRIKDPRKVRIWLGDVKP</sequence>
<gene>
    <name evidence="2" type="ORF">B0T23DRAFT_321317</name>
</gene>
<organism evidence="2 3">
    <name type="scientific">Neurospora hispaniola</name>
    <dbReference type="NCBI Taxonomy" id="588809"/>
    <lineage>
        <taxon>Eukaryota</taxon>
        <taxon>Fungi</taxon>
        <taxon>Dikarya</taxon>
        <taxon>Ascomycota</taxon>
        <taxon>Pezizomycotina</taxon>
        <taxon>Sordariomycetes</taxon>
        <taxon>Sordariomycetidae</taxon>
        <taxon>Sordariales</taxon>
        <taxon>Sordariaceae</taxon>
        <taxon>Neurospora</taxon>
    </lineage>
</organism>
<name>A0AAJ0MP52_9PEZI</name>
<evidence type="ECO:0000313" key="2">
    <source>
        <dbReference type="EMBL" id="KAK3488897.1"/>
    </source>
</evidence>
<protein>
    <submittedName>
        <fullName evidence="2">Uncharacterized protein</fullName>
    </submittedName>
</protein>
<evidence type="ECO:0000313" key="3">
    <source>
        <dbReference type="Proteomes" id="UP001285908"/>
    </source>
</evidence>
<dbReference type="GeneID" id="87872849"/>
<proteinExistence type="predicted"/>
<dbReference type="Proteomes" id="UP001285908">
    <property type="component" value="Unassembled WGS sequence"/>
</dbReference>
<dbReference type="EMBL" id="JAULSX010000006">
    <property type="protein sequence ID" value="KAK3488897.1"/>
    <property type="molecule type" value="Genomic_DNA"/>
</dbReference>
<keyword evidence="3" id="KW-1185">Reference proteome</keyword>
<accession>A0AAJ0MP52</accession>
<evidence type="ECO:0000256" key="1">
    <source>
        <dbReference type="SAM" id="MobiDB-lite"/>
    </source>
</evidence>
<reference evidence="2 3" key="1">
    <citation type="journal article" date="2023" name="Mol. Phylogenet. Evol.">
        <title>Genome-scale phylogeny and comparative genomics of the fungal order Sordariales.</title>
        <authorList>
            <person name="Hensen N."/>
            <person name="Bonometti L."/>
            <person name="Westerberg I."/>
            <person name="Brannstrom I.O."/>
            <person name="Guillou S."/>
            <person name="Cros-Aarteil S."/>
            <person name="Calhoun S."/>
            <person name="Haridas S."/>
            <person name="Kuo A."/>
            <person name="Mondo S."/>
            <person name="Pangilinan J."/>
            <person name="Riley R."/>
            <person name="LaButti K."/>
            <person name="Andreopoulos B."/>
            <person name="Lipzen A."/>
            <person name="Chen C."/>
            <person name="Yan M."/>
            <person name="Daum C."/>
            <person name="Ng V."/>
            <person name="Clum A."/>
            <person name="Steindorff A."/>
            <person name="Ohm R.A."/>
            <person name="Martin F."/>
            <person name="Silar P."/>
            <person name="Natvig D.O."/>
            <person name="Lalanne C."/>
            <person name="Gautier V."/>
            <person name="Ament-Velasquez S.L."/>
            <person name="Kruys A."/>
            <person name="Hutchinson M.I."/>
            <person name="Powell A.J."/>
            <person name="Barry K."/>
            <person name="Miller A.N."/>
            <person name="Grigoriev I.V."/>
            <person name="Debuchy R."/>
            <person name="Gladieux P."/>
            <person name="Hiltunen Thoren M."/>
            <person name="Johannesson H."/>
        </authorList>
    </citation>
    <scope>NUCLEOTIDE SEQUENCE [LARGE SCALE GENOMIC DNA]</scope>
    <source>
        <strain evidence="2 3">FGSC 10403</strain>
    </source>
</reference>
<comment type="caution">
    <text evidence="2">The sequence shown here is derived from an EMBL/GenBank/DDBJ whole genome shotgun (WGS) entry which is preliminary data.</text>
</comment>